<gene>
    <name evidence="1" type="ORF">QBC37DRAFT_442327</name>
</gene>
<evidence type="ECO:0000313" key="1">
    <source>
        <dbReference type="EMBL" id="KAK4211057.1"/>
    </source>
</evidence>
<protein>
    <recommendedName>
        <fullName evidence="3">Amidoligase enzyme</fullName>
    </recommendedName>
</protein>
<dbReference type="PANTHER" id="PTHR36847:SF1">
    <property type="entry name" value="AMIDOLIGASE ENZYME"/>
    <property type="match status" value="1"/>
</dbReference>
<dbReference type="Proteomes" id="UP001301769">
    <property type="component" value="Unassembled WGS sequence"/>
</dbReference>
<reference evidence="1" key="2">
    <citation type="submission" date="2023-05" db="EMBL/GenBank/DDBJ databases">
        <authorList>
            <consortium name="Lawrence Berkeley National Laboratory"/>
            <person name="Steindorff A."/>
            <person name="Hensen N."/>
            <person name="Bonometti L."/>
            <person name="Westerberg I."/>
            <person name="Brannstrom I.O."/>
            <person name="Guillou S."/>
            <person name="Cros-Aarteil S."/>
            <person name="Calhoun S."/>
            <person name="Haridas S."/>
            <person name="Kuo A."/>
            <person name="Mondo S."/>
            <person name="Pangilinan J."/>
            <person name="Riley R."/>
            <person name="Labutti K."/>
            <person name="Andreopoulos B."/>
            <person name="Lipzen A."/>
            <person name="Chen C."/>
            <person name="Yanf M."/>
            <person name="Daum C."/>
            <person name="Ng V."/>
            <person name="Clum A."/>
            <person name="Ohm R."/>
            <person name="Martin F."/>
            <person name="Silar P."/>
            <person name="Natvig D."/>
            <person name="Lalanne C."/>
            <person name="Gautier V."/>
            <person name="Ament-Velasquez S.L."/>
            <person name="Kruys A."/>
            <person name="Hutchinson M.I."/>
            <person name="Powell A.J."/>
            <person name="Barry K."/>
            <person name="Miller A.N."/>
            <person name="Grigoriev I.V."/>
            <person name="Debuchy R."/>
            <person name="Gladieux P."/>
            <person name="Thoren M.H."/>
            <person name="Johannesson H."/>
        </authorList>
    </citation>
    <scope>NUCLEOTIDE SEQUENCE</scope>
    <source>
        <strain evidence="1">PSN293</strain>
    </source>
</reference>
<keyword evidence="2" id="KW-1185">Reference proteome</keyword>
<organism evidence="1 2">
    <name type="scientific">Rhypophila decipiens</name>
    <dbReference type="NCBI Taxonomy" id="261697"/>
    <lineage>
        <taxon>Eukaryota</taxon>
        <taxon>Fungi</taxon>
        <taxon>Dikarya</taxon>
        <taxon>Ascomycota</taxon>
        <taxon>Pezizomycotina</taxon>
        <taxon>Sordariomycetes</taxon>
        <taxon>Sordariomycetidae</taxon>
        <taxon>Sordariales</taxon>
        <taxon>Naviculisporaceae</taxon>
        <taxon>Rhypophila</taxon>
    </lineage>
</organism>
<evidence type="ECO:0000313" key="2">
    <source>
        <dbReference type="Proteomes" id="UP001301769"/>
    </source>
</evidence>
<dbReference type="Pfam" id="PF12224">
    <property type="entry name" value="Amidoligase_2"/>
    <property type="match status" value="1"/>
</dbReference>
<proteinExistence type="predicted"/>
<dbReference type="InterPro" id="IPR022025">
    <property type="entry name" value="Amidoligase_2"/>
</dbReference>
<evidence type="ECO:0008006" key="3">
    <source>
        <dbReference type="Google" id="ProtNLM"/>
    </source>
</evidence>
<comment type="caution">
    <text evidence="1">The sequence shown here is derived from an EMBL/GenBank/DDBJ whole genome shotgun (WGS) entry which is preliminary data.</text>
</comment>
<sequence length="446" mass="49613">MASSSRKAHGSFPVPKRDNIAFGLELKCLIPLLAPGAPDPQPDYTVKRSKDGKPCKVKPLEVEREIAGNNDAIQKRAHRKVAEVISRFTGCEAISTHEIAQINQKESNYWETHWIVKKANSAEPTAQQGALKGYTWVPVEISSPKLSSNDPSIHGSVAAVMDALKENFRVVANYTCDIHVHVGRMDGKEFPLPAIQRLGALLWMTEPILRTIRDPHSPNYHNKYTWGSELRVRSRLAEEATYGGSSSSATSSSSAAEDDAMLRRLLQLDPTNPHKTKANSPIDLAALSLIARTDNHTSLGQLLSGEEPQYRRLGFNFSAFGKEDKRAKTNPRTVEFRIMEGTMDVGCVISWLRICKAVTAVAVDDSLAPYYRQLMKHLLKEGHHYGLRDQDGKLHAYDCEGERAGQQFATLMGELGLSSQDFEVLWKKVVKDNEKKIKQDAKSGKK</sequence>
<reference evidence="1" key="1">
    <citation type="journal article" date="2023" name="Mol. Phylogenet. Evol.">
        <title>Genome-scale phylogeny and comparative genomics of the fungal order Sordariales.</title>
        <authorList>
            <person name="Hensen N."/>
            <person name="Bonometti L."/>
            <person name="Westerberg I."/>
            <person name="Brannstrom I.O."/>
            <person name="Guillou S."/>
            <person name="Cros-Aarteil S."/>
            <person name="Calhoun S."/>
            <person name="Haridas S."/>
            <person name="Kuo A."/>
            <person name="Mondo S."/>
            <person name="Pangilinan J."/>
            <person name="Riley R."/>
            <person name="LaButti K."/>
            <person name="Andreopoulos B."/>
            <person name="Lipzen A."/>
            <person name="Chen C."/>
            <person name="Yan M."/>
            <person name="Daum C."/>
            <person name="Ng V."/>
            <person name="Clum A."/>
            <person name="Steindorff A."/>
            <person name="Ohm R.A."/>
            <person name="Martin F."/>
            <person name="Silar P."/>
            <person name="Natvig D.O."/>
            <person name="Lalanne C."/>
            <person name="Gautier V."/>
            <person name="Ament-Velasquez S.L."/>
            <person name="Kruys A."/>
            <person name="Hutchinson M.I."/>
            <person name="Powell A.J."/>
            <person name="Barry K."/>
            <person name="Miller A.N."/>
            <person name="Grigoriev I.V."/>
            <person name="Debuchy R."/>
            <person name="Gladieux P."/>
            <person name="Hiltunen Thoren M."/>
            <person name="Johannesson H."/>
        </authorList>
    </citation>
    <scope>NUCLEOTIDE SEQUENCE</scope>
    <source>
        <strain evidence="1">PSN293</strain>
    </source>
</reference>
<name>A0AAN7B5R5_9PEZI</name>
<dbReference type="EMBL" id="MU858158">
    <property type="protein sequence ID" value="KAK4211057.1"/>
    <property type="molecule type" value="Genomic_DNA"/>
</dbReference>
<accession>A0AAN7B5R5</accession>
<dbReference type="PANTHER" id="PTHR36847">
    <property type="entry name" value="AMIDOLIGASE ENZYME"/>
    <property type="match status" value="1"/>
</dbReference>
<dbReference type="AlphaFoldDB" id="A0AAN7B5R5"/>